<reference evidence="1" key="1">
    <citation type="journal article" date="2023" name="G3 (Bethesda)">
        <title>Whole genome assemblies of Zophobas morio and Tenebrio molitor.</title>
        <authorList>
            <person name="Kaur S."/>
            <person name="Stinson S.A."/>
            <person name="diCenzo G.C."/>
        </authorList>
    </citation>
    <scope>NUCLEOTIDE SEQUENCE</scope>
    <source>
        <strain evidence="1">QUZm001</strain>
    </source>
</reference>
<comment type="caution">
    <text evidence="1">The sequence shown here is derived from an EMBL/GenBank/DDBJ whole genome shotgun (WGS) entry which is preliminary data.</text>
</comment>
<protein>
    <submittedName>
        <fullName evidence="1">Uncharacterized protein</fullName>
    </submittedName>
</protein>
<evidence type="ECO:0000313" key="1">
    <source>
        <dbReference type="EMBL" id="KAJ3615474.1"/>
    </source>
</evidence>
<keyword evidence="2" id="KW-1185">Reference proteome</keyword>
<dbReference type="Proteomes" id="UP001168821">
    <property type="component" value="Unassembled WGS sequence"/>
</dbReference>
<organism evidence="1 2">
    <name type="scientific">Zophobas morio</name>
    <dbReference type="NCBI Taxonomy" id="2755281"/>
    <lineage>
        <taxon>Eukaryota</taxon>
        <taxon>Metazoa</taxon>
        <taxon>Ecdysozoa</taxon>
        <taxon>Arthropoda</taxon>
        <taxon>Hexapoda</taxon>
        <taxon>Insecta</taxon>
        <taxon>Pterygota</taxon>
        <taxon>Neoptera</taxon>
        <taxon>Endopterygota</taxon>
        <taxon>Coleoptera</taxon>
        <taxon>Polyphaga</taxon>
        <taxon>Cucujiformia</taxon>
        <taxon>Tenebrionidae</taxon>
        <taxon>Zophobas</taxon>
    </lineage>
</organism>
<dbReference type="EMBL" id="JALNTZ010004119">
    <property type="protein sequence ID" value="KAJ3615474.1"/>
    <property type="molecule type" value="Genomic_DNA"/>
</dbReference>
<accession>A0AA38LXW0</accession>
<sequence>MALSHSEFFDALESTMEIQELYAHELAQKRNNFSTHESLNLLKNYEKEISENISFLWRLYLLRGEATWEKVVENELYSLSCGSYHCTGITCR</sequence>
<dbReference type="AlphaFoldDB" id="A0AA38LXW0"/>
<evidence type="ECO:0000313" key="2">
    <source>
        <dbReference type="Proteomes" id="UP001168821"/>
    </source>
</evidence>
<gene>
    <name evidence="1" type="ORF">Zmor_016389</name>
</gene>
<name>A0AA38LXW0_9CUCU</name>
<proteinExistence type="predicted"/>